<comment type="caution">
    <text evidence="1">The sequence shown here is derived from an EMBL/GenBank/DDBJ whole genome shotgun (WGS) entry which is preliminary data.</text>
</comment>
<accession>A0A395SQ22</accession>
<name>A0A395SQ22_FUSSP</name>
<reference evidence="1 2" key="1">
    <citation type="journal article" date="2018" name="PLoS Pathog.">
        <title>Evolution of structural diversity of trichothecenes, a family of toxins produced by plant pathogenic and entomopathogenic fungi.</title>
        <authorList>
            <person name="Proctor R.H."/>
            <person name="McCormick S.P."/>
            <person name="Kim H.S."/>
            <person name="Cardoza R.E."/>
            <person name="Stanley A.M."/>
            <person name="Lindo L."/>
            <person name="Kelly A."/>
            <person name="Brown D.W."/>
            <person name="Lee T."/>
            <person name="Vaughan M.M."/>
            <person name="Alexander N.J."/>
            <person name="Busman M."/>
            <person name="Gutierrez S."/>
        </authorList>
    </citation>
    <scope>NUCLEOTIDE SEQUENCE [LARGE SCALE GENOMIC DNA]</scope>
    <source>
        <strain evidence="1 2">NRRL 3299</strain>
    </source>
</reference>
<proteinExistence type="predicted"/>
<keyword evidence="2" id="KW-1185">Reference proteome</keyword>
<gene>
    <name evidence="1" type="ORF">FSPOR_1147</name>
</gene>
<dbReference type="AlphaFoldDB" id="A0A395SQ22"/>
<protein>
    <recommendedName>
        <fullName evidence="3">F-box domain-containing protein</fullName>
    </recommendedName>
</protein>
<evidence type="ECO:0000313" key="1">
    <source>
        <dbReference type="EMBL" id="RGP74570.1"/>
    </source>
</evidence>
<dbReference type="EMBL" id="PXOF01000020">
    <property type="protein sequence ID" value="RGP74570.1"/>
    <property type="molecule type" value="Genomic_DNA"/>
</dbReference>
<organism evidence="1 2">
    <name type="scientific">Fusarium sporotrichioides</name>
    <dbReference type="NCBI Taxonomy" id="5514"/>
    <lineage>
        <taxon>Eukaryota</taxon>
        <taxon>Fungi</taxon>
        <taxon>Dikarya</taxon>
        <taxon>Ascomycota</taxon>
        <taxon>Pezizomycotina</taxon>
        <taxon>Sordariomycetes</taxon>
        <taxon>Hypocreomycetidae</taxon>
        <taxon>Hypocreales</taxon>
        <taxon>Nectriaceae</taxon>
        <taxon>Fusarium</taxon>
    </lineage>
</organism>
<sequence length="479" mass="54815">MDVFAQLPPELVAAILANLPDLESLYNIAKASPGVSRFLNSPLGATVLDGLLDSWSSTILGESLTTDGDSRKRHVTTKDLGTTPWVPYILRLIALLRHCAVNDQPADDLTSFILKFIMPSKEMEGVPQIRAIPSHRVPNIRLQDLGVKQAFLTREILFLIRKLLVLASECFDFFLERIKSTRPHHLADKPSFLDQRPLWGHLTGSQPWGQPYEINAGDEASWYEIQRLIIGFCMLQLRYELSNAVYEGRLDWPADDVKKIRFMGNSDPCVPMLENSSIQLIWEPMWAAAIYVASLKGASNDSSSFCVGDTNVERNRLRVFFDTGFQPLEEEYLQLPRPKREDPSLKWPKVVVRHHEALYFGESLYLDYEIVLFGSKGSRWAADILCPPLGRRMTEGLLFRPLRRLGFGIWDDKRMVQMEMIDDPSAEPYIPRRFSLWGKDQAFTWASLLSPEEKEELRTYQEALRLEKERNYDGFSDTG</sequence>
<dbReference type="Proteomes" id="UP000266152">
    <property type="component" value="Unassembled WGS sequence"/>
</dbReference>
<evidence type="ECO:0008006" key="3">
    <source>
        <dbReference type="Google" id="ProtNLM"/>
    </source>
</evidence>
<evidence type="ECO:0000313" key="2">
    <source>
        <dbReference type="Proteomes" id="UP000266152"/>
    </source>
</evidence>